<dbReference type="Pfam" id="PF03466">
    <property type="entry name" value="LysR_substrate"/>
    <property type="match status" value="1"/>
</dbReference>
<evidence type="ECO:0000313" key="7">
    <source>
        <dbReference type="Proteomes" id="UP000216020"/>
    </source>
</evidence>
<dbReference type="EMBL" id="NEVM01000005">
    <property type="protein sequence ID" value="OZI31874.1"/>
    <property type="molecule type" value="Genomic_DNA"/>
</dbReference>
<keyword evidence="2" id="KW-0805">Transcription regulation</keyword>
<dbReference type="GO" id="GO:0006351">
    <property type="term" value="P:DNA-templated transcription"/>
    <property type="evidence" value="ECO:0007669"/>
    <property type="project" value="TreeGrafter"/>
</dbReference>
<dbReference type="GO" id="GO:0003700">
    <property type="term" value="F:DNA-binding transcription factor activity"/>
    <property type="evidence" value="ECO:0007669"/>
    <property type="project" value="InterPro"/>
</dbReference>
<dbReference type="PROSITE" id="PS50931">
    <property type="entry name" value="HTH_LYSR"/>
    <property type="match status" value="1"/>
</dbReference>
<evidence type="ECO:0000256" key="1">
    <source>
        <dbReference type="ARBA" id="ARBA00009437"/>
    </source>
</evidence>
<accession>A0A261S3E7</accession>
<reference evidence="7" key="1">
    <citation type="submission" date="2017-05" db="EMBL/GenBank/DDBJ databases">
        <title>Complete and WGS of Bordetella genogroups.</title>
        <authorList>
            <person name="Spilker T."/>
            <person name="Lipuma J."/>
        </authorList>
    </citation>
    <scope>NUCLEOTIDE SEQUENCE [LARGE SCALE GENOMIC DNA]</scope>
    <source>
        <strain evidence="7">AU16122</strain>
    </source>
</reference>
<dbReference type="Gene3D" id="3.40.190.10">
    <property type="entry name" value="Periplasmic binding protein-like II"/>
    <property type="match status" value="2"/>
</dbReference>
<dbReference type="InterPro" id="IPR005119">
    <property type="entry name" value="LysR_subst-bd"/>
</dbReference>
<gene>
    <name evidence="6" type="ORF">CAL29_28870</name>
</gene>
<dbReference type="SUPFAM" id="SSF46785">
    <property type="entry name" value="Winged helix' DNA-binding domain"/>
    <property type="match status" value="1"/>
</dbReference>
<dbReference type="FunFam" id="1.10.10.10:FF:000038">
    <property type="entry name" value="Glycine cleavage system transcriptional activator"/>
    <property type="match status" value="1"/>
</dbReference>
<dbReference type="InterPro" id="IPR036388">
    <property type="entry name" value="WH-like_DNA-bd_sf"/>
</dbReference>
<dbReference type="SUPFAM" id="SSF53850">
    <property type="entry name" value="Periplasmic binding protein-like II"/>
    <property type="match status" value="1"/>
</dbReference>
<comment type="similarity">
    <text evidence="1">Belongs to the LysR transcriptional regulatory family.</text>
</comment>
<evidence type="ECO:0000256" key="2">
    <source>
        <dbReference type="ARBA" id="ARBA00023015"/>
    </source>
</evidence>
<dbReference type="Proteomes" id="UP000216020">
    <property type="component" value="Unassembled WGS sequence"/>
</dbReference>
<dbReference type="InterPro" id="IPR036390">
    <property type="entry name" value="WH_DNA-bd_sf"/>
</dbReference>
<dbReference type="GO" id="GO:0043565">
    <property type="term" value="F:sequence-specific DNA binding"/>
    <property type="evidence" value="ECO:0007669"/>
    <property type="project" value="TreeGrafter"/>
</dbReference>
<keyword evidence="4" id="KW-0804">Transcription</keyword>
<dbReference type="PANTHER" id="PTHR30537">
    <property type="entry name" value="HTH-TYPE TRANSCRIPTIONAL REGULATOR"/>
    <property type="match status" value="1"/>
</dbReference>
<evidence type="ECO:0000256" key="3">
    <source>
        <dbReference type="ARBA" id="ARBA00023125"/>
    </source>
</evidence>
<dbReference type="Pfam" id="PF00126">
    <property type="entry name" value="HTH_1"/>
    <property type="match status" value="1"/>
</dbReference>
<sequence length="312" mass="35038">MPRPASFMTRRIPPLNPLHSFEAAARHGSFSRAATELSVTPAAISRQVKLLENYFGVEFFEREPGGVTLTPEAHAYARALSKAFRQISAATEEFRTQHTSIILTIQGYTTFLVRWLVPKLPDFQAQNPHIKVRLISGSATLSPRKESDVMIRYGGPGQWTGYARATLLFQDELVPVCSPLLLKDQGGLPAPEQIARMPLLLLDARRQDWADWFALSGLKPPREGFQTFEDLTVALEFARRGLGVALAQRRYIEEERAAGNLVEMSDVVLRRELGYYALARADSSGKSKIEAFFRWLENHVQQTSPGRQANEK</sequence>
<dbReference type="OrthoDB" id="9178397at2"/>
<evidence type="ECO:0000259" key="5">
    <source>
        <dbReference type="PROSITE" id="PS50931"/>
    </source>
</evidence>
<proteinExistence type="inferred from homology"/>
<dbReference type="Gene3D" id="1.10.10.10">
    <property type="entry name" value="Winged helix-like DNA-binding domain superfamily/Winged helix DNA-binding domain"/>
    <property type="match status" value="1"/>
</dbReference>
<keyword evidence="3" id="KW-0238">DNA-binding</keyword>
<dbReference type="CDD" id="cd08432">
    <property type="entry name" value="PBP2_GcdR_TrpI_HvrB_AmpR_like"/>
    <property type="match status" value="1"/>
</dbReference>
<dbReference type="PRINTS" id="PR00039">
    <property type="entry name" value="HTHLYSR"/>
</dbReference>
<keyword evidence="7" id="KW-1185">Reference proteome</keyword>
<dbReference type="InterPro" id="IPR000847">
    <property type="entry name" value="LysR_HTH_N"/>
</dbReference>
<comment type="caution">
    <text evidence="6">The sequence shown here is derived from an EMBL/GenBank/DDBJ whole genome shotgun (WGS) entry which is preliminary data.</text>
</comment>
<feature type="domain" description="HTH lysR-type" evidence="5">
    <location>
        <begin position="13"/>
        <end position="70"/>
    </location>
</feature>
<dbReference type="PANTHER" id="PTHR30537:SF74">
    <property type="entry name" value="HTH-TYPE TRANSCRIPTIONAL REGULATOR TRPI"/>
    <property type="match status" value="1"/>
</dbReference>
<protein>
    <recommendedName>
        <fullName evidence="5">HTH lysR-type domain-containing protein</fullName>
    </recommendedName>
</protein>
<dbReference type="AlphaFoldDB" id="A0A261S3E7"/>
<dbReference type="InterPro" id="IPR058163">
    <property type="entry name" value="LysR-type_TF_proteobact-type"/>
</dbReference>
<evidence type="ECO:0000313" key="6">
    <source>
        <dbReference type="EMBL" id="OZI31874.1"/>
    </source>
</evidence>
<organism evidence="6 7">
    <name type="scientific">Bordetella genomosp. 10</name>
    <dbReference type="NCBI Taxonomy" id="1416804"/>
    <lineage>
        <taxon>Bacteria</taxon>
        <taxon>Pseudomonadati</taxon>
        <taxon>Pseudomonadota</taxon>
        <taxon>Betaproteobacteria</taxon>
        <taxon>Burkholderiales</taxon>
        <taxon>Alcaligenaceae</taxon>
        <taxon>Bordetella</taxon>
    </lineage>
</organism>
<evidence type="ECO:0000256" key="4">
    <source>
        <dbReference type="ARBA" id="ARBA00023163"/>
    </source>
</evidence>
<name>A0A261S3E7_9BORD</name>